<dbReference type="RefSeq" id="WP_058382296.1">
    <property type="nucleotide sequence ID" value="NZ_CP013659.2"/>
</dbReference>
<dbReference type="EMBL" id="CP013659">
    <property type="protein sequence ID" value="ALS75593.1"/>
    <property type="molecule type" value="Genomic_DNA"/>
</dbReference>
<evidence type="ECO:0000313" key="3">
    <source>
        <dbReference type="EMBL" id="ALS75593.1"/>
    </source>
</evidence>
<keyword evidence="2" id="KW-0560">Oxidoreductase</keyword>
<dbReference type="AlphaFoldDB" id="A0A0U2N5Q6"/>
<name>A0A0U2N5Q6_9BACL</name>
<dbReference type="SUPFAM" id="SSF51735">
    <property type="entry name" value="NAD(P)-binding Rossmann-fold domains"/>
    <property type="match status" value="1"/>
</dbReference>
<dbReference type="KEGG" id="prt:AUC31_10480"/>
<proteinExistence type="inferred from homology"/>
<dbReference type="InterPro" id="IPR051122">
    <property type="entry name" value="SDR_DHRS6-like"/>
</dbReference>
<dbReference type="InterPro" id="IPR020904">
    <property type="entry name" value="Sc_DH/Rdtase_CS"/>
</dbReference>
<dbReference type="PANTHER" id="PTHR43477">
    <property type="entry name" value="DIHYDROANTICAPSIN 7-DEHYDROGENASE"/>
    <property type="match status" value="1"/>
</dbReference>
<sequence>MMFENKVVVVNGGTDGIGKEVVRFFCKEGATVHFTGRNSDKGSQVEKECDGKAHFHQVHNENPEEIESFFKALETDGHTIDILFNSAGVLSIGMGPLSRVKLDDWNQLIAVNQTAIFLYMKYALAVMGKQKHGVVINNAAILGNDKVNPMLPAYSGTKAAVVAMTQSTALRFANQGIRVNCISPGPTETDLAIKAYGGKENYDKQSQGHPRGSYGKPSEIAEVVLFLASDKASYINGAEIVVDGGYSLK</sequence>
<dbReference type="Pfam" id="PF13561">
    <property type="entry name" value="adh_short_C2"/>
    <property type="match status" value="1"/>
</dbReference>
<dbReference type="PRINTS" id="PR00080">
    <property type="entry name" value="SDRFAMILY"/>
</dbReference>
<evidence type="ECO:0000256" key="2">
    <source>
        <dbReference type="ARBA" id="ARBA00023002"/>
    </source>
</evidence>
<dbReference type="STRING" id="200991.AUC31_10480"/>
<evidence type="ECO:0000256" key="1">
    <source>
        <dbReference type="ARBA" id="ARBA00006484"/>
    </source>
</evidence>
<accession>A0A0U2N5Q6</accession>
<dbReference type="GO" id="GO:0008206">
    <property type="term" value="P:bile acid metabolic process"/>
    <property type="evidence" value="ECO:0007669"/>
    <property type="project" value="UniProtKB-ARBA"/>
</dbReference>
<dbReference type="FunFam" id="3.40.50.720:FF:000084">
    <property type="entry name" value="Short-chain dehydrogenase reductase"/>
    <property type="match status" value="1"/>
</dbReference>
<keyword evidence="4" id="KW-1185">Reference proteome</keyword>
<dbReference type="GO" id="GO:0016491">
    <property type="term" value="F:oxidoreductase activity"/>
    <property type="evidence" value="ECO:0007669"/>
    <property type="project" value="UniProtKB-KW"/>
</dbReference>
<dbReference type="Gene3D" id="3.40.50.720">
    <property type="entry name" value="NAD(P)-binding Rossmann-like Domain"/>
    <property type="match status" value="1"/>
</dbReference>
<protein>
    <submittedName>
        <fullName evidence="3">Short-chain dehydrogenase</fullName>
    </submittedName>
</protein>
<dbReference type="Proteomes" id="UP000067683">
    <property type="component" value="Chromosome"/>
</dbReference>
<dbReference type="InterPro" id="IPR002347">
    <property type="entry name" value="SDR_fam"/>
</dbReference>
<dbReference type="PROSITE" id="PS00061">
    <property type="entry name" value="ADH_SHORT"/>
    <property type="match status" value="1"/>
</dbReference>
<comment type="similarity">
    <text evidence="1">Belongs to the short-chain dehydrogenases/reductases (SDR) family.</text>
</comment>
<gene>
    <name evidence="3" type="ORF">AUC31_10480</name>
</gene>
<dbReference type="OrthoDB" id="9803333at2"/>
<dbReference type="PANTHER" id="PTHR43477:SF1">
    <property type="entry name" value="DIHYDROANTICAPSIN 7-DEHYDROGENASE"/>
    <property type="match status" value="1"/>
</dbReference>
<reference evidence="3" key="1">
    <citation type="submission" date="2016-01" db="EMBL/GenBank/DDBJ databases">
        <title>Complete genome of Planococcus rifietoensis type strain M8.</title>
        <authorList>
            <person name="See-Too W.S."/>
        </authorList>
    </citation>
    <scope>NUCLEOTIDE SEQUENCE [LARGE SCALE GENOMIC DNA]</scope>
    <source>
        <strain evidence="3">M8</strain>
    </source>
</reference>
<evidence type="ECO:0000313" key="4">
    <source>
        <dbReference type="Proteomes" id="UP000067683"/>
    </source>
</evidence>
<dbReference type="PRINTS" id="PR00081">
    <property type="entry name" value="GDHRDH"/>
</dbReference>
<dbReference type="CDD" id="cd05233">
    <property type="entry name" value="SDR_c"/>
    <property type="match status" value="1"/>
</dbReference>
<dbReference type="InterPro" id="IPR036291">
    <property type="entry name" value="NAD(P)-bd_dom_sf"/>
</dbReference>
<organism evidence="3 4">
    <name type="scientific">Planococcus rifietoensis</name>
    <dbReference type="NCBI Taxonomy" id="200991"/>
    <lineage>
        <taxon>Bacteria</taxon>
        <taxon>Bacillati</taxon>
        <taxon>Bacillota</taxon>
        <taxon>Bacilli</taxon>
        <taxon>Bacillales</taxon>
        <taxon>Caryophanaceae</taxon>
        <taxon>Planococcus</taxon>
    </lineage>
</organism>